<dbReference type="SUPFAM" id="SSF55874">
    <property type="entry name" value="ATPase domain of HSP90 chaperone/DNA topoisomerase II/histidine kinase"/>
    <property type="match status" value="1"/>
</dbReference>
<protein>
    <recommendedName>
        <fullName evidence="4">histidine kinase</fullName>
        <ecNumber evidence="4">2.7.13.3</ecNumber>
    </recommendedName>
</protein>
<keyword evidence="6" id="KW-0808">Transferase</keyword>
<dbReference type="EC" id="2.7.13.3" evidence="4"/>
<feature type="transmembrane region" description="Helical" evidence="12">
    <location>
        <begin position="26"/>
        <end position="47"/>
    </location>
</feature>
<dbReference type="SMART" id="SM00387">
    <property type="entry name" value="HATPase_c"/>
    <property type="match status" value="1"/>
</dbReference>
<dbReference type="SMART" id="SM00388">
    <property type="entry name" value="HisKA"/>
    <property type="match status" value="1"/>
</dbReference>
<evidence type="ECO:0000256" key="10">
    <source>
        <dbReference type="ARBA" id="ARBA00023012"/>
    </source>
</evidence>
<dbReference type="GO" id="GO:0005509">
    <property type="term" value="F:calcium ion binding"/>
    <property type="evidence" value="ECO:0007669"/>
    <property type="project" value="UniProtKB-ARBA"/>
</dbReference>
<evidence type="ECO:0000256" key="2">
    <source>
        <dbReference type="ARBA" id="ARBA00001968"/>
    </source>
</evidence>
<organism evidence="15 16">
    <name type="scientific">Allonocardiopsis opalescens</name>
    <dbReference type="NCBI Taxonomy" id="1144618"/>
    <lineage>
        <taxon>Bacteria</taxon>
        <taxon>Bacillati</taxon>
        <taxon>Actinomycetota</taxon>
        <taxon>Actinomycetes</taxon>
        <taxon>Streptosporangiales</taxon>
        <taxon>Allonocardiopsis</taxon>
    </lineage>
</organism>
<dbReference type="GO" id="GO:0005886">
    <property type="term" value="C:plasma membrane"/>
    <property type="evidence" value="ECO:0007669"/>
    <property type="project" value="UniProtKB-SubCell"/>
</dbReference>
<keyword evidence="16" id="KW-1185">Reference proteome</keyword>
<keyword evidence="9 12" id="KW-1133">Transmembrane helix</keyword>
<dbReference type="Pfam" id="PF02518">
    <property type="entry name" value="HATPase_c"/>
    <property type="match status" value="1"/>
</dbReference>
<keyword evidence="7 12" id="KW-0812">Transmembrane</keyword>
<comment type="cofactor">
    <cofactor evidence="2">
        <name>a divalent metal cation</name>
        <dbReference type="ChEBI" id="CHEBI:60240"/>
    </cofactor>
</comment>
<dbReference type="PROSITE" id="PS50109">
    <property type="entry name" value="HIS_KIN"/>
    <property type="match status" value="1"/>
</dbReference>
<dbReference type="InterPro" id="IPR036890">
    <property type="entry name" value="HATPase_C_sf"/>
</dbReference>
<dbReference type="GO" id="GO:0000155">
    <property type="term" value="F:phosphorelay sensor kinase activity"/>
    <property type="evidence" value="ECO:0007669"/>
    <property type="project" value="InterPro"/>
</dbReference>
<keyword evidence="10" id="KW-0902">Two-component regulatory system</keyword>
<feature type="transmembrane region" description="Helical" evidence="12">
    <location>
        <begin position="176"/>
        <end position="203"/>
    </location>
</feature>
<dbReference type="Gene3D" id="1.10.287.130">
    <property type="match status" value="1"/>
</dbReference>
<evidence type="ECO:0000259" key="14">
    <source>
        <dbReference type="PROSITE" id="PS50885"/>
    </source>
</evidence>
<dbReference type="PANTHER" id="PTHR45436">
    <property type="entry name" value="SENSOR HISTIDINE KINASE YKOH"/>
    <property type="match status" value="1"/>
</dbReference>
<dbReference type="InterPro" id="IPR005467">
    <property type="entry name" value="His_kinase_dom"/>
</dbReference>
<evidence type="ECO:0000256" key="1">
    <source>
        <dbReference type="ARBA" id="ARBA00000085"/>
    </source>
</evidence>
<evidence type="ECO:0000256" key="9">
    <source>
        <dbReference type="ARBA" id="ARBA00022989"/>
    </source>
</evidence>
<dbReference type="InterPro" id="IPR003660">
    <property type="entry name" value="HAMP_dom"/>
</dbReference>
<evidence type="ECO:0000256" key="4">
    <source>
        <dbReference type="ARBA" id="ARBA00012438"/>
    </source>
</evidence>
<dbReference type="InterPro" id="IPR050428">
    <property type="entry name" value="TCS_sensor_his_kinase"/>
</dbReference>
<dbReference type="CDD" id="cd00075">
    <property type="entry name" value="HATPase"/>
    <property type="match status" value="1"/>
</dbReference>
<dbReference type="RefSeq" id="WP_106242205.1">
    <property type="nucleotide sequence ID" value="NZ_PVZC01000002.1"/>
</dbReference>
<dbReference type="FunFam" id="1.10.287.130:FF:000001">
    <property type="entry name" value="Two-component sensor histidine kinase"/>
    <property type="match status" value="1"/>
</dbReference>
<evidence type="ECO:0000256" key="6">
    <source>
        <dbReference type="ARBA" id="ARBA00022679"/>
    </source>
</evidence>
<evidence type="ECO:0000313" key="16">
    <source>
        <dbReference type="Proteomes" id="UP000237846"/>
    </source>
</evidence>
<dbReference type="EMBL" id="PVZC01000002">
    <property type="protein sequence ID" value="PRY00582.1"/>
    <property type="molecule type" value="Genomic_DNA"/>
</dbReference>
<feature type="domain" description="HAMP" evidence="14">
    <location>
        <begin position="204"/>
        <end position="265"/>
    </location>
</feature>
<keyword evidence="11 12" id="KW-0472">Membrane</keyword>
<evidence type="ECO:0000256" key="8">
    <source>
        <dbReference type="ARBA" id="ARBA00022777"/>
    </source>
</evidence>
<dbReference type="Proteomes" id="UP000237846">
    <property type="component" value="Unassembled WGS sequence"/>
</dbReference>
<evidence type="ECO:0000256" key="5">
    <source>
        <dbReference type="ARBA" id="ARBA00022553"/>
    </source>
</evidence>
<evidence type="ECO:0000259" key="13">
    <source>
        <dbReference type="PROSITE" id="PS50109"/>
    </source>
</evidence>
<feature type="domain" description="Histidine kinase" evidence="13">
    <location>
        <begin position="280"/>
        <end position="498"/>
    </location>
</feature>
<evidence type="ECO:0000313" key="15">
    <source>
        <dbReference type="EMBL" id="PRY00582.1"/>
    </source>
</evidence>
<dbReference type="SUPFAM" id="SSF47384">
    <property type="entry name" value="Homodimeric domain of signal transducing histidine kinase"/>
    <property type="match status" value="1"/>
</dbReference>
<dbReference type="Gene3D" id="3.30.565.10">
    <property type="entry name" value="Histidine kinase-like ATPase, C-terminal domain"/>
    <property type="match status" value="1"/>
</dbReference>
<comment type="catalytic activity">
    <reaction evidence="1">
        <text>ATP + protein L-histidine = ADP + protein N-phospho-L-histidine.</text>
        <dbReference type="EC" id="2.7.13.3"/>
    </reaction>
</comment>
<dbReference type="OrthoDB" id="9786919at2"/>
<dbReference type="InterPro" id="IPR036097">
    <property type="entry name" value="HisK_dim/P_sf"/>
</dbReference>
<dbReference type="CDD" id="cd00082">
    <property type="entry name" value="HisKA"/>
    <property type="match status" value="1"/>
</dbReference>
<dbReference type="Pfam" id="PF00512">
    <property type="entry name" value="HisKA"/>
    <property type="match status" value="1"/>
</dbReference>
<keyword evidence="5" id="KW-0597">Phosphoprotein</keyword>
<dbReference type="SMART" id="SM00304">
    <property type="entry name" value="HAMP"/>
    <property type="match status" value="1"/>
</dbReference>
<evidence type="ECO:0000256" key="3">
    <source>
        <dbReference type="ARBA" id="ARBA00004236"/>
    </source>
</evidence>
<keyword evidence="8 15" id="KW-0418">Kinase</keyword>
<dbReference type="InterPro" id="IPR004358">
    <property type="entry name" value="Sig_transdc_His_kin-like_C"/>
</dbReference>
<dbReference type="PROSITE" id="PS50885">
    <property type="entry name" value="HAMP"/>
    <property type="match status" value="1"/>
</dbReference>
<reference evidence="15 16" key="1">
    <citation type="submission" date="2018-03" db="EMBL/GenBank/DDBJ databases">
        <title>Genomic Encyclopedia of Archaeal and Bacterial Type Strains, Phase II (KMG-II): from individual species to whole genera.</title>
        <authorList>
            <person name="Goeker M."/>
        </authorList>
    </citation>
    <scope>NUCLEOTIDE SEQUENCE [LARGE SCALE GENOMIC DNA]</scope>
    <source>
        <strain evidence="15 16">DSM 45601</strain>
    </source>
</reference>
<dbReference type="Gene3D" id="6.10.340.10">
    <property type="match status" value="1"/>
</dbReference>
<evidence type="ECO:0000256" key="12">
    <source>
        <dbReference type="SAM" id="Phobius"/>
    </source>
</evidence>
<evidence type="ECO:0000256" key="7">
    <source>
        <dbReference type="ARBA" id="ARBA00022692"/>
    </source>
</evidence>
<gene>
    <name evidence="15" type="ORF">CLV72_102213</name>
</gene>
<dbReference type="PRINTS" id="PR00344">
    <property type="entry name" value="BCTRLSENSOR"/>
</dbReference>
<proteinExistence type="predicted"/>
<dbReference type="AlphaFoldDB" id="A0A2T0Q9U3"/>
<comment type="subcellular location">
    <subcellularLocation>
        <location evidence="3">Cell membrane</location>
    </subcellularLocation>
</comment>
<comment type="caution">
    <text evidence="15">The sequence shown here is derived from an EMBL/GenBank/DDBJ whole genome shotgun (WGS) entry which is preliminary data.</text>
</comment>
<name>A0A2T0Q9U3_9ACTN</name>
<dbReference type="InterPro" id="IPR003594">
    <property type="entry name" value="HATPase_dom"/>
</dbReference>
<accession>A0A2T0Q9U3</accession>
<evidence type="ECO:0000256" key="11">
    <source>
        <dbReference type="ARBA" id="ARBA00023136"/>
    </source>
</evidence>
<dbReference type="InterPro" id="IPR003661">
    <property type="entry name" value="HisK_dim/P_dom"/>
</dbReference>
<dbReference type="PANTHER" id="PTHR45436:SF5">
    <property type="entry name" value="SENSOR HISTIDINE KINASE TRCS"/>
    <property type="match status" value="1"/>
</dbReference>
<sequence length="499" mass="52719">MRERWRRLRRRPRPPGARPRTLRRRLVVTVASVVTLISLVICVGSVLTLRTVLMDQLDQRVRTAIGRTAGPAPALRAPPGQDVSPVEMILAAPGTEAGMVLVISDGRELHAGYLDRDSAVRPLPDEQLERLLAAAEPGPVHGADLGGELGGYRVALATTPGSAFLVGLPTRPADTAVLQLAVTIAAVSAVGVAVLVAFAAGYIRFALRPLESVARTAARVADLPLDRDAALGERVTAGGADPGTETGQVIAAFNRMLGHIERSLTARQASEDKVRRFVADASHELRTPLSAIRGYSELTRRMGEGLPADAVYALDRIEAETVRMTALVEDLLLLARLDEGRELERRTVSLPRLVIDAVNDARVAGGGHRWLLEIDAEPAEATVLGDAHRLQQVVANLLSNARVHTPPGTRVTVGLRGDRAAGTVVLTVSDDGPGIAPEQRDAVFERFTRADGSRARATGSTGLGLAIVRAVVRAHGGEADLAGGPGATVFTVRLPAAPA</sequence>
<dbReference type="FunFam" id="3.30.565.10:FF:000006">
    <property type="entry name" value="Sensor histidine kinase WalK"/>
    <property type="match status" value="1"/>
</dbReference>